<reference evidence="7" key="1">
    <citation type="submission" date="2016-10" db="EMBL/GenBank/DDBJ databases">
        <authorList>
            <person name="Varghese N."/>
            <person name="Submissions S."/>
        </authorList>
    </citation>
    <scope>NUCLEOTIDE SEQUENCE [LARGE SCALE GENOMIC DNA]</scope>
    <source>
        <strain evidence="7">DSM 22127</strain>
    </source>
</reference>
<dbReference type="Pfam" id="PF12705">
    <property type="entry name" value="PDDEXK_1"/>
    <property type="match status" value="1"/>
</dbReference>
<keyword evidence="3" id="KW-0234">DNA repair</keyword>
<organism evidence="6 7">
    <name type="scientific">Nocardioides scoriae</name>
    <dbReference type="NCBI Taxonomy" id="642780"/>
    <lineage>
        <taxon>Bacteria</taxon>
        <taxon>Bacillati</taxon>
        <taxon>Actinomycetota</taxon>
        <taxon>Actinomycetes</taxon>
        <taxon>Propionibacteriales</taxon>
        <taxon>Nocardioidaceae</taxon>
        <taxon>Nocardioides</taxon>
    </lineage>
</organism>
<sequence>MSVGPGAYCGAMSSTPPSGAPPAAPSGTAADAATEARPQLGTPVDGVDVLGSLSPSRAADFRSCPLMFRFRTIDRLPEQPSPEAVRGTVVHQVLEDLFDLPAPERTPERALEMVPGAWDAVLTREPELAAVFEDGSAASWQDACRGALRTYFELEDPRRLEPAERELYVEALLDSRLLLRGFLDRLDEAPDGALRIVDYKTGRAPSPGFEARALFQLRFYALVLWRTRGVVPRELRLIYLGDGQTVSWSPDVEDLLATERLVEAVWRAIEHGHRTGEWLPQPGFACRWCSFRDLCPEYGGTPPPLPARPAAG</sequence>
<evidence type="ECO:0000313" key="6">
    <source>
        <dbReference type="EMBL" id="SDR98444.1"/>
    </source>
</evidence>
<keyword evidence="2" id="KW-0547">Nucleotide-binding</keyword>
<dbReference type="InterPro" id="IPR011604">
    <property type="entry name" value="PDDEXK-like_dom_sf"/>
</dbReference>
<evidence type="ECO:0000256" key="4">
    <source>
        <dbReference type="SAM" id="MobiDB-lite"/>
    </source>
</evidence>
<dbReference type="STRING" id="642780.SAMN04488570_0877"/>
<gene>
    <name evidence="6" type="ORF">SAMN04488570_0877</name>
</gene>
<dbReference type="GO" id="GO:0004527">
    <property type="term" value="F:exonuclease activity"/>
    <property type="evidence" value="ECO:0007669"/>
    <property type="project" value="UniProtKB-KW"/>
</dbReference>
<proteinExistence type="predicted"/>
<evidence type="ECO:0000313" key="7">
    <source>
        <dbReference type="Proteomes" id="UP000198859"/>
    </source>
</evidence>
<dbReference type="InterPro" id="IPR038726">
    <property type="entry name" value="PDDEXK_AddAB-type"/>
</dbReference>
<evidence type="ECO:0000256" key="1">
    <source>
        <dbReference type="ARBA" id="ARBA00022763"/>
    </source>
</evidence>
<dbReference type="GO" id="GO:0006281">
    <property type="term" value="P:DNA repair"/>
    <property type="evidence" value="ECO:0007669"/>
    <property type="project" value="UniProtKB-KW"/>
</dbReference>
<protein>
    <submittedName>
        <fullName evidence="6">Putative RecB family exonuclease</fullName>
    </submittedName>
</protein>
<dbReference type="SUPFAM" id="SSF52980">
    <property type="entry name" value="Restriction endonuclease-like"/>
    <property type="match status" value="1"/>
</dbReference>
<keyword evidence="1" id="KW-0227">DNA damage</keyword>
<feature type="domain" description="PD-(D/E)XK endonuclease-like" evidence="5">
    <location>
        <begin position="52"/>
        <end position="296"/>
    </location>
</feature>
<name>A0A1H1NHJ8_9ACTN</name>
<evidence type="ECO:0000259" key="5">
    <source>
        <dbReference type="Pfam" id="PF12705"/>
    </source>
</evidence>
<feature type="region of interest" description="Disordered" evidence="4">
    <location>
        <begin position="1"/>
        <end position="43"/>
    </location>
</feature>
<keyword evidence="7" id="KW-1185">Reference proteome</keyword>
<dbReference type="GO" id="GO:0004386">
    <property type="term" value="F:helicase activity"/>
    <property type="evidence" value="ECO:0007669"/>
    <property type="project" value="UniProtKB-KW"/>
</dbReference>
<accession>A0A1H1NHJ8</accession>
<keyword evidence="2" id="KW-0067">ATP-binding</keyword>
<keyword evidence="6" id="KW-0269">Exonuclease</keyword>
<keyword evidence="6" id="KW-0540">Nuclease</keyword>
<dbReference type="InterPro" id="IPR011335">
    <property type="entry name" value="Restrct_endonuc-II-like"/>
</dbReference>
<feature type="compositionally biased region" description="Low complexity" evidence="4">
    <location>
        <begin position="25"/>
        <end position="36"/>
    </location>
</feature>
<evidence type="ECO:0000256" key="2">
    <source>
        <dbReference type="ARBA" id="ARBA00022806"/>
    </source>
</evidence>
<dbReference type="EMBL" id="LT629757">
    <property type="protein sequence ID" value="SDR98444.1"/>
    <property type="molecule type" value="Genomic_DNA"/>
</dbReference>
<evidence type="ECO:0000256" key="3">
    <source>
        <dbReference type="ARBA" id="ARBA00023204"/>
    </source>
</evidence>
<keyword evidence="2" id="KW-0347">Helicase</keyword>
<dbReference type="AlphaFoldDB" id="A0A1H1NHJ8"/>
<dbReference type="Proteomes" id="UP000198859">
    <property type="component" value="Chromosome I"/>
</dbReference>
<dbReference type="Gene3D" id="3.90.320.10">
    <property type="match status" value="1"/>
</dbReference>
<keyword evidence="6" id="KW-0378">Hydrolase</keyword>